<dbReference type="OrthoDB" id="1320974at2759"/>
<evidence type="ECO:0000256" key="1">
    <source>
        <dbReference type="SAM" id="MobiDB-lite"/>
    </source>
</evidence>
<gene>
    <name evidence="2" type="ORF">A4A49_31507</name>
</gene>
<name>A0A1J6IZM7_NICAT</name>
<sequence length="174" mass="19116">MSKARLANSGTGQIDRREAPHTRIMLPPNLGWGRKRGRGIPARQVVHPIIENEVIPPSQPPGGGTTDVIAAMLHQAMESLLQKVRTQSRVNAMSERGDSHNQNEQPLGKLIQEFLELKLPVLTGASETEDPQLFLDGTQKALDVLECTSARSVALADYCLQDVAEEWFKPFKAG</sequence>
<reference evidence="2" key="1">
    <citation type="submission" date="2016-11" db="EMBL/GenBank/DDBJ databases">
        <title>The genome of Nicotiana attenuata.</title>
        <authorList>
            <person name="Xu S."/>
            <person name="Brockmoeller T."/>
            <person name="Gaquerel E."/>
            <person name="Navarro A."/>
            <person name="Kuhl H."/>
            <person name="Gase K."/>
            <person name="Ling Z."/>
            <person name="Zhou W."/>
            <person name="Kreitzer C."/>
            <person name="Stanke M."/>
            <person name="Tang H."/>
            <person name="Lyons E."/>
            <person name="Pandey P."/>
            <person name="Pandey S.P."/>
            <person name="Timmermann B."/>
            <person name="Baldwin I.T."/>
        </authorList>
    </citation>
    <scope>NUCLEOTIDE SEQUENCE [LARGE SCALE GENOMIC DNA]</scope>
    <source>
        <strain evidence="2">UT</strain>
    </source>
</reference>
<dbReference type="Proteomes" id="UP000187609">
    <property type="component" value="Unassembled WGS sequence"/>
</dbReference>
<dbReference type="OMA" id="ANQEINW"/>
<dbReference type="AlphaFoldDB" id="A0A1J6IZM7"/>
<keyword evidence="3" id="KW-1185">Reference proteome</keyword>
<dbReference type="EMBL" id="MJEQ01037185">
    <property type="protein sequence ID" value="OIT04211.1"/>
    <property type="molecule type" value="Genomic_DNA"/>
</dbReference>
<evidence type="ECO:0000313" key="3">
    <source>
        <dbReference type="Proteomes" id="UP000187609"/>
    </source>
</evidence>
<protein>
    <submittedName>
        <fullName evidence="2">Uncharacterized protein</fullName>
    </submittedName>
</protein>
<dbReference type="KEGG" id="nau:109223168"/>
<accession>A0A1J6IZM7</accession>
<comment type="caution">
    <text evidence="2">The sequence shown here is derived from an EMBL/GenBank/DDBJ whole genome shotgun (WGS) entry which is preliminary data.</text>
</comment>
<dbReference type="Gramene" id="OIT04211">
    <property type="protein sequence ID" value="OIT04211"/>
    <property type="gene ID" value="A4A49_31507"/>
</dbReference>
<evidence type="ECO:0000313" key="2">
    <source>
        <dbReference type="EMBL" id="OIT04211.1"/>
    </source>
</evidence>
<feature type="region of interest" description="Disordered" evidence="1">
    <location>
        <begin position="1"/>
        <end position="30"/>
    </location>
</feature>
<proteinExistence type="predicted"/>
<organism evidence="2 3">
    <name type="scientific">Nicotiana attenuata</name>
    <name type="common">Coyote tobacco</name>
    <dbReference type="NCBI Taxonomy" id="49451"/>
    <lineage>
        <taxon>Eukaryota</taxon>
        <taxon>Viridiplantae</taxon>
        <taxon>Streptophyta</taxon>
        <taxon>Embryophyta</taxon>
        <taxon>Tracheophyta</taxon>
        <taxon>Spermatophyta</taxon>
        <taxon>Magnoliopsida</taxon>
        <taxon>eudicotyledons</taxon>
        <taxon>Gunneridae</taxon>
        <taxon>Pentapetalae</taxon>
        <taxon>asterids</taxon>
        <taxon>lamiids</taxon>
        <taxon>Solanales</taxon>
        <taxon>Solanaceae</taxon>
        <taxon>Nicotianoideae</taxon>
        <taxon>Nicotianeae</taxon>
        <taxon>Nicotiana</taxon>
    </lineage>
</organism>